<evidence type="ECO:0000313" key="2">
    <source>
        <dbReference type="Proteomes" id="UP001169719"/>
    </source>
</evidence>
<dbReference type="Proteomes" id="UP001169719">
    <property type="component" value="Unassembled WGS sequence"/>
</dbReference>
<dbReference type="RefSeq" id="WP_289963974.1">
    <property type="nucleotide sequence ID" value="NZ_JAUEOZ010000003.1"/>
</dbReference>
<comment type="caution">
    <text evidence="1">The sequence shown here is derived from an EMBL/GenBank/DDBJ whole genome shotgun (WGS) entry which is preliminary data.</text>
</comment>
<accession>A0ABT7Y6Y7</accession>
<keyword evidence="2" id="KW-1185">Reference proteome</keyword>
<gene>
    <name evidence="1" type="ORF">QWJ08_20935</name>
</gene>
<dbReference type="EMBL" id="JAUEOZ010000003">
    <property type="protein sequence ID" value="MDN2483821.1"/>
    <property type="molecule type" value="Genomic_DNA"/>
</dbReference>
<name>A0ABT7Y6Y7_9VIBR</name>
<evidence type="ECO:0000313" key="1">
    <source>
        <dbReference type="EMBL" id="MDN2483821.1"/>
    </source>
</evidence>
<protein>
    <submittedName>
        <fullName evidence="1">Uncharacterized protein</fullName>
    </submittedName>
</protein>
<organism evidence="1 2">
    <name type="scientific">Vibrio agarivorans</name>
    <dbReference type="NCBI Taxonomy" id="153622"/>
    <lineage>
        <taxon>Bacteria</taxon>
        <taxon>Pseudomonadati</taxon>
        <taxon>Pseudomonadota</taxon>
        <taxon>Gammaproteobacteria</taxon>
        <taxon>Vibrionales</taxon>
        <taxon>Vibrionaceae</taxon>
        <taxon>Vibrio</taxon>
    </lineage>
</organism>
<sequence>MALLRQKKQKHTIDLTGPHGNSVSIISFIVQNSDYEKEDLFKKTYEEICSILINNFANVVDIIHDFSDAELESINEKIRLNTQKQKHLSDLLALL</sequence>
<proteinExistence type="predicted"/>
<reference evidence="1" key="1">
    <citation type="submission" date="2024-05" db="EMBL/GenBank/DDBJ databases">
        <title>Genome Sequences of Four Agar- Degrading Marine Bacteria.</title>
        <authorList>
            <person name="Phillips E.K."/>
            <person name="Shaffer J.C."/>
            <person name="Henson M.W."/>
            <person name="Temperton B."/>
            <person name="Thrash C.J."/>
            <person name="Martin M.O."/>
        </authorList>
    </citation>
    <scope>NUCLEOTIDE SEQUENCE</scope>
    <source>
        <strain evidence="1">EKP203</strain>
    </source>
</reference>